<evidence type="ECO:0000313" key="1">
    <source>
        <dbReference type="EMBL" id="OMH83086.1"/>
    </source>
</evidence>
<accession>A0A1R1PQ20</accession>
<reference evidence="2" key="1">
    <citation type="submission" date="2017-01" db="EMBL/GenBank/DDBJ databases">
        <authorList>
            <person name="Wang Y."/>
            <person name="White M."/>
            <person name="Kvist S."/>
            <person name="Moncalvo J.-M."/>
        </authorList>
    </citation>
    <scope>NUCLEOTIDE SEQUENCE [LARGE SCALE GENOMIC DNA]</scope>
    <source>
        <strain evidence="2">COL-18-3</strain>
    </source>
</reference>
<proteinExistence type="predicted"/>
<gene>
    <name evidence="1" type="ORF">AX774_g3424</name>
</gene>
<name>A0A1R1PQ20_ZANCU</name>
<evidence type="ECO:0000313" key="2">
    <source>
        <dbReference type="Proteomes" id="UP000188320"/>
    </source>
</evidence>
<comment type="caution">
    <text evidence="1">The sequence shown here is derived from an EMBL/GenBank/DDBJ whole genome shotgun (WGS) entry which is preliminary data.</text>
</comment>
<protein>
    <submittedName>
        <fullName evidence="1">Uncharacterized protein</fullName>
    </submittedName>
</protein>
<organism evidence="1 2">
    <name type="scientific">Zancudomyces culisetae</name>
    <name type="common">Gut fungus</name>
    <name type="synonym">Smittium culisetae</name>
    <dbReference type="NCBI Taxonomy" id="1213189"/>
    <lineage>
        <taxon>Eukaryota</taxon>
        <taxon>Fungi</taxon>
        <taxon>Fungi incertae sedis</taxon>
        <taxon>Zoopagomycota</taxon>
        <taxon>Kickxellomycotina</taxon>
        <taxon>Harpellomycetes</taxon>
        <taxon>Harpellales</taxon>
        <taxon>Legeriomycetaceae</taxon>
        <taxon>Zancudomyces</taxon>
    </lineage>
</organism>
<keyword evidence="2" id="KW-1185">Reference proteome</keyword>
<dbReference type="EMBL" id="LSSK01000518">
    <property type="protein sequence ID" value="OMH83086.1"/>
    <property type="molecule type" value="Genomic_DNA"/>
</dbReference>
<sequence length="88" mass="10125">MSTFRIFFSSAPIFFLRPDRRFCRAGTSSRLYLHTVEMLDRVTFAISLIPIPLSSLSTINLRFSLVISLPRYLLSLAKPRIVPHRLVS</sequence>
<dbReference type="Proteomes" id="UP000188320">
    <property type="component" value="Unassembled WGS sequence"/>
</dbReference>
<dbReference type="AlphaFoldDB" id="A0A1R1PQ20"/>